<dbReference type="InterPro" id="IPR036942">
    <property type="entry name" value="Beta-barrel_TonB_sf"/>
</dbReference>
<evidence type="ECO:0000256" key="7">
    <source>
        <dbReference type="ARBA" id="ARBA00023237"/>
    </source>
</evidence>
<sequence length="779" mass="88792">MLMTWVLCLVGMAQAQEKFTLNGYVRDASNGEELIGVTVYVKEMQNGVITNPYGFYSLTLPKGTYHVEFSFIGMEPLEKEVNLNSDVSMNIELKEIAMDLNEVVVTGEREDEQVVNIQMSKNEIDIAQVKKLPALFGEPDIIKTVQMMPGVISAGEGTSSFFVRGGSADQNLILIDEAPVYDPSHLFGLFSVFNADVIKDSELYKGGIPSRFGGRLSSILEVRTKDGNNKEFGGEAGIGLLASSLMLEGPIKKDESSFIFSARRSYVDLFLKAANQDNIVYFYDINAKANWRANNKNRFFLAVYTGRDNFKFGDDFGFDWGNKTATFRWNHLFNDKLFSNTSLIASRFDYGLGSTTDSDGFQWDSNITEYTFKQDQSYFFNPNLSLDFGYHLTYRQFSPGIIEPEEGSIFKKTELQKEYALDHALYAGLEHKVSDRLTFQYGARLSVFQSIGEQMVYDYADVRDNRNPERTDSTFYDSFENIKTYVNVEPRFAARYILNESTSLKASYNRMVQNTHLVSSGTVPLPFNTWAPSSLYLKPQKADQFAIGYFKNLDNNNYELSVEAYYKDIQNVTDFADNARVFFNQDLITEYRQGTSEAYGAEFMLQKKKGALTGFVSYTWSKATRLVPDVNLNREFYANHDRRNNLNVVATYEYSDKWTFGGSFTYGTGRPITLPAGSYEYGDGYLPDIITERNGFRLRDFHRMDFSATLTPRKNAGKKYETSWTFSLYNAYSRKNPFSVYTRVQMDDDDNIVGDGTQKEARLIYLFPILPSVTYNISF</sequence>
<dbReference type="STRING" id="333140.AWW68_13480"/>
<dbReference type="EMBL" id="LRPC01000028">
    <property type="protein sequence ID" value="KYG74296.1"/>
    <property type="molecule type" value="Genomic_DNA"/>
</dbReference>
<comment type="caution">
    <text evidence="10">The sequence shown here is derived from an EMBL/GenBank/DDBJ whole genome shotgun (WGS) entry which is preliminary data.</text>
</comment>
<dbReference type="Pfam" id="PF13715">
    <property type="entry name" value="CarbopepD_reg_2"/>
    <property type="match status" value="1"/>
</dbReference>
<dbReference type="Gene3D" id="2.60.40.1120">
    <property type="entry name" value="Carboxypeptidase-like, regulatory domain"/>
    <property type="match status" value="1"/>
</dbReference>
<dbReference type="AlphaFoldDB" id="A0A150X6I3"/>
<proteinExistence type="inferred from homology"/>
<evidence type="ECO:0000313" key="10">
    <source>
        <dbReference type="EMBL" id="KYG74296.1"/>
    </source>
</evidence>
<keyword evidence="11" id="KW-1185">Reference proteome</keyword>
<keyword evidence="5" id="KW-0732">Signal</keyword>
<dbReference type="SUPFAM" id="SSF49464">
    <property type="entry name" value="Carboxypeptidase regulatory domain-like"/>
    <property type="match status" value="1"/>
</dbReference>
<evidence type="ECO:0000259" key="9">
    <source>
        <dbReference type="Pfam" id="PF07715"/>
    </source>
</evidence>
<dbReference type="PANTHER" id="PTHR30069">
    <property type="entry name" value="TONB-DEPENDENT OUTER MEMBRANE RECEPTOR"/>
    <property type="match status" value="1"/>
</dbReference>
<dbReference type="Proteomes" id="UP000075606">
    <property type="component" value="Unassembled WGS sequence"/>
</dbReference>
<gene>
    <name evidence="10" type="ORF">AWW68_13480</name>
</gene>
<evidence type="ECO:0000313" key="11">
    <source>
        <dbReference type="Proteomes" id="UP000075606"/>
    </source>
</evidence>
<dbReference type="GO" id="GO:0015344">
    <property type="term" value="F:siderophore uptake transmembrane transporter activity"/>
    <property type="evidence" value="ECO:0007669"/>
    <property type="project" value="TreeGrafter"/>
</dbReference>
<keyword evidence="6 8" id="KW-0472">Membrane</keyword>
<evidence type="ECO:0000256" key="8">
    <source>
        <dbReference type="PROSITE-ProRule" id="PRU01360"/>
    </source>
</evidence>
<keyword evidence="10" id="KW-0675">Receptor</keyword>
<dbReference type="GO" id="GO:0009279">
    <property type="term" value="C:cell outer membrane"/>
    <property type="evidence" value="ECO:0007669"/>
    <property type="project" value="UniProtKB-SubCell"/>
</dbReference>
<protein>
    <submittedName>
        <fullName evidence="10">TonB-dependent receptor</fullName>
    </submittedName>
</protein>
<dbReference type="InterPro" id="IPR008969">
    <property type="entry name" value="CarboxyPept-like_regulatory"/>
</dbReference>
<reference evidence="10 11" key="1">
    <citation type="submission" date="2016-01" db="EMBL/GenBank/DDBJ databases">
        <title>Genome sequencing of Roseivirga spongicola UST030701-084.</title>
        <authorList>
            <person name="Selvaratnam C."/>
            <person name="Thevarajoo S."/>
            <person name="Goh K.M."/>
            <person name="Ee R."/>
            <person name="Chan K.-G."/>
            <person name="Chong C.S."/>
        </authorList>
    </citation>
    <scope>NUCLEOTIDE SEQUENCE [LARGE SCALE GENOMIC DNA]</scope>
    <source>
        <strain evidence="10 11">UST030701-084</strain>
    </source>
</reference>
<accession>A0A150X6I3</accession>
<organism evidence="10 11">
    <name type="scientific">Roseivirga spongicola</name>
    <dbReference type="NCBI Taxonomy" id="333140"/>
    <lineage>
        <taxon>Bacteria</taxon>
        <taxon>Pseudomonadati</taxon>
        <taxon>Bacteroidota</taxon>
        <taxon>Cytophagia</taxon>
        <taxon>Cytophagales</taxon>
        <taxon>Roseivirgaceae</taxon>
        <taxon>Roseivirga</taxon>
    </lineage>
</organism>
<dbReference type="PANTHER" id="PTHR30069:SF29">
    <property type="entry name" value="HEMOGLOBIN AND HEMOGLOBIN-HAPTOGLOBIN-BINDING PROTEIN 1-RELATED"/>
    <property type="match status" value="1"/>
</dbReference>
<keyword evidence="7 8" id="KW-0998">Cell outer membrane</keyword>
<dbReference type="InterPro" id="IPR012910">
    <property type="entry name" value="Plug_dom"/>
</dbReference>
<dbReference type="PROSITE" id="PS52016">
    <property type="entry name" value="TONB_DEPENDENT_REC_3"/>
    <property type="match status" value="1"/>
</dbReference>
<evidence type="ECO:0000256" key="2">
    <source>
        <dbReference type="ARBA" id="ARBA00022448"/>
    </source>
</evidence>
<dbReference type="InterPro" id="IPR037066">
    <property type="entry name" value="Plug_dom_sf"/>
</dbReference>
<keyword evidence="4 8" id="KW-0812">Transmembrane</keyword>
<evidence type="ECO:0000256" key="4">
    <source>
        <dbReference type="ARBA" id="ARBA00022692"/>
    </source>
</evidence>
<keyword evidence="2 8" id="KW-0813">Transport</keyword>
<evidence type="ECO:0000256" key="1">
    <source>
        <dbReference type="ARBA" id="ARBA00004571"/>
    </source>
</evidence>
<evidence type="ECO:0000256" key="6">
    <source>
        <dbReference type="ARBA" id="ARBA00023136"/>
    </source>
</evidence>
<feature type="domain" description="TonB-dependent receptor plug" evidence="9">
    <location>
        <begin position="138"/>
        <end position="214"/>
    </location>
</feature>
<comment type="similarity">
    <text evidence="8">Belongs to the TonB-dependent receptor family.</text>
</comment>
<dbReference type="Gene3D" id="2.170.130.10">
    <property type="entry name" value="TonB-dependent receptor, plug domain"/>
    <property type="match status" value="1"/>
</dbReference>
<evidence type="ECO:0000256" key="3">
    <source>
        <dbReference type="ARBA" id="ARBA00022452"/>
    </source>
</evidence>
<dbReference type="OrthoDB" id="1111684at2"/>
<keyword evidence="3 8" id="KW-1134">Transmembrane beta strand</keyword>
<name>A0A150X6I3_9BACT</name>
<dbReference type="InterPro" id="IPR039426">
    <property type="entry name" value="TonB-dep_rcpt-like"/>
</dbReference>
<evidence type="ECO:0000256" key="5">
    <source>
        <dbReference type="ARBA" id="ARBA00022729"/>
    </source>
</evidence>
<dbReference type="Pfam" id="PF07715">
    <property type="entry name" value="Plug"/>
    <property type="match status" value="1"/>
</dbReference>
<dbReference type="SUPFAM" id="SSF56935">
    <property type="entry name" value="Porins"/>
    <property type="match status" value="1"/>
</dbReference>
<dbReference type="GO" id="GO:0044718">
    <property type="term" value="P:siderophore transmembrane transport"/>
    <property type="evidence" value="ECO:0007669"/>
    <property type="project" value="TreeGrafter"/>
</dbReference>
<comment type="subcellular location">
    <subcellularLocation>
        <location evidence="1 8">Cell outer membrane</location>
        <topology evidence="1 8">Multi-pass membrane protein</topology>
    </subcellularLocation>
</comment>
<dbReference type="Gene3D" id="2.40.170.20">
    <property type="entry name" value="TonB-dependent receptor, beta-barrel domain"/>
    <property type="match status" value="1"/>
</dbReference>